<evidence type="ECO:0000256" key="6">
    <source>
        <dbReference type="ARBA" id="ARBA00022997"/>
    </source>
</evidence>
<evidence type="ECO:0000256" key="2">
    <source>
        <dbReference type="ARBA" id="ARBA00022670"/>
    </source>
</evidence>
<dbReference type="GO" id="GO:0008237">
    <property type="term" value="F:metallopeptidase activity"/>
    <property type="evidence" value="ECO:0007669"/>
    <property type="project" value="UniProtKB-KW"/>
</dbReference>
<dbReference type="Gene3D" id="3.30.1380.10">
    <property type="match status" value="1"/>
</dbReference>
<name>A0A6B3C6J6_9ACTN</name>
<gene>
    <name evidence="11" type="ORF">G3I71_42370</name>
</gene>
<dbReference type="GO" id="GO:0006508">
    <property type="term" value="P:proteolysis"/>
    <property type="evidence" value="ECO:0007669"/>
    <property type="project" value="UniProtKB-KW"/>
</dbReference>
<dbReference type="EC" id="3.4.13.22" evidence="9 10"/>
<evidence type="ECO:0000256" key="3">
    <source>
        <dbReference type="ARBA" id="ARBA00022723"/>
    </source>
</evidence>
<protein>
    <recommendedName>
        <fullName evidence="9 10">D-alanyl-D-alanine dipeptidase</fullName>
        <shortName evidence="9 10">D-Ala-D-Ala dipeptidase</shortName>
        <ecNumber evidence="9 10">3.4.13.22</ecNumber>
    </recommendedName>
</protein>
<feature type="binding site" evidence="9">
    <location>
        <position position="126"/>
    </location>
    <ligand>
        <name>Zn(2+)</name>
        <dbReference type="ChEBI" id="CHEBI:29105"/>
        <note>catalytic</note>
    </ligand>
</feature>
<proteinExistence type="inferred from homology"/>
<evidence type="ECO:0000313" key="11">
    <source>
        <dbReference type="EMBL" id="NEC92269.1"/>
    </source>
</evidence>
<keyword evidence="3 9" id="KW-0479">Metal-binding</keyword>
<reference evidence="11" key="1">
    <citation type="submission" date="2020-01" db="EMBL/GenBank/DDBJ databases">
        <title>Insect and environment-associated Actinomycetes.</title>
        <authorList>
            <person name="Currrie C."/>
            <person name="Chevrette M."/>
            <person name="Carlson C."/>
            <person name="Stubbendieck R."/>
            <person name="Wendt-Pienkowski E."/>
        </authorList>
    </citation>
    <scope>NUCLEOTIDE SEQUENCE</scope>
    <source>
        <strain evidence="11">SID12501</strain>
    </source>
</reference>
<evidence type="ECO:0000256" key="1">
    <source>
        <dbReference type="ARBA" id="ARBA00001362"/>
    </source>
</evidence>
<dbReference type="InterPro" id="IPR000755">
    <property type="entry name" value="A_A_dipeptidase"/>
</dbReference>
<accession>A0A6B3C6J6</accession>
<evidence type="ECO:0000256" key="5">
    <source>
        <dbReference type="ARBA" id="ARBA00022833"/>
    </source>
</evidence>
<dbReference type="RefSeq" id="WP_164323767.1">
    <property type="nucleotide sequence ID" value="NZ_JAAGLU010000063.1"/>
</dbReference>
<dbReference type="PANTHER" id="PTHR43126:SF2">
    <property type="entry name" value="D-ALANYL-D-ALANINE DIPEPTIDASE"/>
    <property type="match status" value="1"/>
</dbReference>
<dbReference type="AlphaFoldDB" id="A0A6B3C6J6"/>
<comment type="function">
    <text evidence="9 10">Catalyzes hydrolysis of the D-alanyl-D-alanine dipeptide.</text>
</comment>
<dbReference type="GO" id="GO:0071555">
    <property type="term" value="P:cell wall organization"/>
    <property type="evidence" value="ECO:0007669"/>
    <property type="project" value="UniProtKB-KW"/>
</dbReference>
<comment type="cofactor">
    <cofactor evidence="9">
        <name>Zn(2+)</name>
        <dbReference type="ChEBI" id="CHEBI:29105"/>
    </cofactor>
    <text evidence="9">Binds 1 zinc ion per subunit.</text>
</comment>
<evidence type="ECO:0000256" key="8">
    <source>
        <dbReference type="ARBA" id="ARBA00023316"/>
    </source>
</evidence>
<dbReference type="EMBL" id="JAAGLU010000063">
    <property type="protein sequence ID" value="NEC92269.1"/>
    <property type="molecule type" value="Genomic_DNA"/>
</dbReference>
<keyword evidence="5 9" id="KW-0862">Zinc</keyword>
<evidence type="ECO:0000256" key="10">
    <source>
        <dbReference type="PIRNR" id="PIRNR026671"/>
    </source>
</evidence>
<dbReference type="InterPro" id="IPR009045">
    <property type="entry name" value="Zn_M74/Hedgehog-like"/>
</dbReference>
<organism evidence="11">
    <name type="scientific">Streptomyces sp. SID12501</name>
    <dbReference type="NCBI Taxonomy" id="2706042"/>
    <lineage>
        <taxon>Bacteria</taxon>
        <taxon>Bacillati</taxon>
        <taxon>Actinomycetota</taxon>
        <taxon>Actinomycetes</taxon>
        <taxon>Kitasatosporales</taxon>
        <taxon>Streptomycetaceae</taxon>
        <taxon>Streptomyces</taxon>
    </lineage>
</organism>
<keyword evidence="8 10" id="KW-0961">Cell wall biogenesis/degradation</keyword>
<keyword evidence="7 9" id="KW-0482">Metalloprotease</keyword>
<keyword evidence="4 9" id="KW-0378">Hydrolase</keyword>
<evidence type="ECO:0000256" key="4">
    <source>
        <dbReference type="ARBA" id="ARBA00022801"/>
    </source>
</evidence>
<sequence length="224" mass="24449">MQKTESNDIILMNDPRVAGIPVRENGEPLVDLRESPHLRVDTRLADPAGSYALLRDGVARRLARAARLLPEGLHLLVTEGYRPLVLQQRYFDRYESELRAAHPDWPEPYLRDRTSRSLSPPEIGPHVAGAAVDLTLCTGSGTELDLGTPVNASPEESDGACYTAAPGISPTARDNRRTLSAALTAAGLANYPTEWWHWSYGDRYWALTTGAPAALYGPADTYAG</sequence>
<feature type="site" description="Transition state stabilizer" evidence="9">
    <location>
        <position position="82"/>
    </location>
</feature>
<dbReference type="HAMAP" id="MF_01924">
    <property type="entry name" value="A_A_dipeptidase"/>
    <property type="match status" value="1"/>
</dbReference>
<comment type="similarity">
    <text evidence="9 10">Belongs to the peptidase M15D family.</text>
</comment>
<dbReference type="SUPFAM" id="SSF55166">
    <property type="entry name" value="Hedgehog/DD-peptidase"/>
    <property type="match status" value="1"/>
</dbReference>
<feature type="active site" description="Proton donor/acceptor" evidence="9">
    <location>
        <position position="194"/>
    </location>
</feature>
<dbReference type="GO" id="GO:0160237">
    <property type="term" value="F:D-Ala-D-Ala dipeptidase activity"/>
    <property type="evidence" value="ECO:0007669"/>
    <property type="project" value="UniProtKB-EC"/>
</dbReference>
<dbReference type="PIRSF" id="PIRSF026671">
    <property type="entry name" value="AA_dipeptidase"/>
    <property type="match status" value="1"/>
</dbReference>
<comment type="caution">
    <text evidence="11">The sequence shown here is derived from an EMBL/GenBank/DDBJ whole genome shotgun (WGS) entry which is preliminary data.</text>
</comment>
<feature type="binding site" evidence="9">
    <location>
        <position position="197"/>
    </location>
    <ligand>
        <name>Zn(2+)</name>
        <dbReference type="ChEBI" id="CHEBI:29105"/>
        <note>catalytic</note>
    </ligand>
</feature>
<comment type="catalytic activity">
    <reaction evidence="1 9 10">
        <text>D-alanyl-D-alanine + H2O = 2 D-alanine</text>
        <dbReference type="Rhea" id="RHEA:20661"/>
        <dbReference type="ChEBI" id="CHEBI:15377"/>
        <dbReference type="ChEBI" id="CHEBI:57416"/>
        <dbReference type="ChEBI" id="CHEBI:57822"/>
        <dbReference type="EC" id="3.4.13.22"/>
    </reaction>
</comment>
<dbReference type="PANTHER" id="PTHR43126">
    <property type="entry name" value="D-ALANYL-D-ALANINE DIPEPTIDASE"/>
    <property type="match status" value="1"/>
</dbReference>
<feature type="binding site" evidence="9">
    <location>
        <position position="133"/>
    </location>
    <ligand>
        <name>Zn(2+)</name>
        <dbReference type="ChEBI" id="CHEBI:29105"/>
        <note>catalytic</note>
    </ligand>
</feature>
<dbReference type="Pfam" id="PF01427">
    <property type="entry name" value="Peptidase_M15"/>
    <property type="match status" value="1"/>
</dbReference>
<dbReference type="GO" id="GO:0008270">
    <property type="term" value="F:zinc ion binding"/>
    <property type="evidence" value="ECO:0007669"/>
    <property type="project" value="UniProtKB-UniRule"/>
</dbReference>
<evidence type="ECO:0000256" key="7">
    <source>
        <dbReference type="ARBA" id="ARBA00023049"/>
    </source>
</evidence>
<keyword evidence="2 9" id="KW-0645">Protease</keyword>
<evidence type="ECO:0000256" key="9">
    <source>
        <dbReference type="HAMAP-Rule" id="MF_01924"/>
    </source>
</evidence>
<keyword evidence="6 9" id="KW-0224">Dipeptidase</keyword>